<sequence>MRLFMREILQTSPVLAMALLHSFREAGHMRPAYTFKLTSLSPMNRQLHSPYLHKFNSFALQVRPSWCRVTSSSSSSSALEAFQRLWEARVSPSLHAMASLAVSLSHLLSALAVFLHQKTMKAKASSSSLCQLYDHDVNSLLAESNSSLLRRRLSGCFMEQGGLAMALMSTTAIAKDHINPVIATLCANPTFMSGLVAWTIAQVLKVFTTFFVERRWDFKMLLGSGGMPSSHSALCVALTTSVALCHGISDALFPVCLGFSLIVMYDATGVRRHAGMQAEVLNLIVEDLFQGHPISEKKLKELLGHTPLQVGAGAFVGIIAGYLCSQGYGAFPGNGF</sequence>
<evidence type="ECO:0008006" key="3">
    <source>
        <dbReference type="Google" id="ProtNLM"/>
    </source>
</evidence>
<dbReference type="Proteomes" id="UP000886520">
    <property type="component" value="Chromosome 16"/>
</dbReference>
<keyword evidence="2" id="KW-1185">Reference proteome</keyword>
<protein>
    <recommendedName>
        <fullName evidence="3">Acid phosphatase/vanadium-dependent haloperoxidase-related protein</fullName>
    </recommendedName>
</protein>
<dbReference type="Pfam" id="PF02681">
    <property type="entry name" value="DUF212"/>
    <property type="match status" value="1"/>
</dbReference>
<gene>
    <name evidence="1" type="ORF">GOP47_0017109</name>
</gene>
<evidence type="ECO:0000313" key="1">
    <source>
        <dbReference type="EMBL" id="KAI5068764.1"/>
    </source>
</evidence>
<reference evidence="1" key="1">
    <citation type="submission" date="2021-01" db="EMBL/GenBank/DDBJ databases">
        <title>Adiantum capillus-veneris genome.</title>
        <authorList>
            <person name="Fang Y."/>
            <person name="Liao Q."/>
        </authorList>
    </citation>
    <scope>NUCLEOTIDE SEQUENCE</scope>
    <source>
        <strain evidence="1">H3</strain>
        <tissue evidence="1">Leaf</tissue>
    </source>
</reference>
<dbReference type="InterPro" id="IPR003832">
    <property type="entry name" value="DUF212"/>
</dbReference>
<organism evidence="1 2">
    <name type="scientific">Adiantum capillus-veneris</name>
    <name type="common">Maidenhair fern</name>
    <dbReference type="NCBI Taxonomy" id="13818"/>
    <lineage>
        <taxon>Eukaryota</taxon>
        <taxon>Viridiplantae</taxon>
        <taxon>Streptophyta</taxon>
        <taxon>Embryophyta</taxon>
        <taxon>Tracheophyta</taxon>
        <taxon>Polypodiopsida</taxon>
        <taxon>Polypodiidae</taxon>
        <taxon>Polypodiales</taxon>
        <taxon>Pteridineae</taxon>
        <taxon>Pteridaceae</taxon>
        <taxon>Vittarioideae</taxon>
        <taxon>Adiantum</taxon>
    </lineage>
</organism>
<dbReference type="AlphaFoldDB" id="A0A9D4UIZ5"/>
<proteinExistence type="predicted"/>
<accession>A0A9D4UIZ5</accession>
<dbReference type="PANTHER" id="PTHR31446:SF29">
    <property type="entry name" value="ACID PHOSPHATASE_VANADIUM-DEPENDENT HALOPEROXIDASE-RELATED PROTEIN"/>
    <property type="match status" value="1"/>
</dbReference>
<comment type="caution">
    <text evidence="1">The sequence shown here is derived from an EMBL/GenBank/DDBJ whole genome shotgun (WGS) entry which is preliminary data.</text>
</comment>
<dbReference type="OrthoDB" id="1716650at2759"/>
<evidence type="ECO:0000313" key="2">
    <source>
        <dbReference type="Proteomes" id="UP000886520"/>
    </source>
</evidence>
<dbReference type="EMBL" id="JABFUD020000016">
    <property type="protein sequence ID" value="KAI5068764.1"/>
    <property type="molecule type" value="Genomic_DNA"/>
</dbReference>
<name>A0A9D4UIZ5_ADICA</name>
<dbReference type="PANTHER" id="PTHR31446">
    <property type="entry name" value="ACID PHOSPHATASE/VANADIUM-DEPENDENT HALOPEROXIDASE-RELATED PROTEIN"/>
    <property type="match status" value="1"/>
</dbReference>